<evidence type="ECO:0000256" key="3">
    <source>
        <dbReference type="ARBA" id="ARBA00022723"/>
    </source>
</evidence>
<comment type="caution">
    <text evidence="5">The sequence shown here is derived from an EMBL/GenBank/DDBJ whole genome shotgun (WGS) entry which is preliminary data.</text>
</comment>
<sequence length="425" mass="48514">MNFLLSLFVLAVLASFFTYRLIIYPIFFSPLSKIPTPNFLCSITEYFSHYLSWREQEFDWLLKHHRQHGPLVRTGPTSVSINSVEGLRQVYMSLEKHPFYAQFHNYNDIPNMFSTLDSQRHSAQKRILSGIFAKSYLQRSDDIRSISEEVFDKRLAPMLEHLADAGRHVNVFELFGFVATDFYSAYAFGLDRSTQFTQNHGHENRPYITGDQQSIYESKDPRDRVWFPEDECLALCKETAKTIDEKQSPGTTSPIIFEKLYSHLSTQQPPLPKDLILKTCASELRDQLIATEEGLAIVLTYALHHLSKSPTLQSRLRAEIKTTNTTDLDALPFLNALITETIRLHAPGAGRQPRLAPSQGMTLHDHYIPAGTSISASSYVLHRTSSVFPSPETFNPDRWLPATEEMKRWWWGFGSEVSCGSVQGV</sequence>
<proteinExistence type="inferred from homology"/>
<keyword evidence="3" id="KW-0479">Metal-binding</keyword>
<dbReference type="Pfam" id="PF00067">
    <property type="entry name" value="p450"/>
    <property type="match status" value="1"/>
</dbReference>
<name>A0ABR0E0Y2_ZASCE</name>
<evidence type="ECO:0000313" key="5">
    <source>
        <dbReference type="EMBL" id="KAK4495075.1"/>
    </source>
</evidence>
<organism evidence="5 6">
    <name type="scientific">Zasmidium cellare</name>
    <name type="common">Wine cellar mold</name>
    <name type="synonym">Racodium cellare</name>
    <dbReference type="NCBI Taxonomy" id="395010"/>
    <lineage>
        <taxon>Eukaryota</taxon>
        <taxon>Fungi</taxon>
        <taxon>Dikarya</taxon>
        <taxon>Ascomycota</taxon>
        <taxon>Pezizomycotina</taxon>
        <taxon>Dothideomycetes</taxon>
        <taxon>Dothideomycetidae</taxon>
        <taxon>Mycosphaerellales</taxon>
        <taxon>Mycosphaerellaceae</taxon>
        <taxon>Zasmidium</taxon>
    </lineage>
</organism>
<evidence type="ECO:0000256" key="1">
    <source>
        <dbReference type="ARBA" id="ARBA00001971"/>
    </source>
</evidence>
<evidence type="ECO:0000256" key="2">
    <source>
        <dbReference type="ARBA" id="ARBA00010617"/>
    </source>
</evidence>
<dbReference type="Gene3D" id="1.10.630.10">
    <property type="entry name" value="Cytochrome P450"/>
    <property type="match status" value="1"/>
</dbReference>
<dbReference type="InterPro" id="IPR050121">
    <property type="entry name" value="Cytochrome_P450_monoxygenase"/>
</dbReference>
<dbReference type="PANTHER" id="PTHR24305:SF166">
    <property type="entry name" value="CYTOCHROME P450 12A4, MITOCHONDRIAL-RELATED"/>
    <property type="match status" value="1"/>
</dbReference>
<dbReference type="InterPro" id="IPR001128">
    <property type="entry name" value="Cyt_P450"/>
</dbReference>
<evidence type="ECO:0008006" key="7">
    <source>
        <dbReference type="Google" id="ProtNLM"/>
    </source>
</evidence>
<evidence type="ECO:0000256" key="4">
    <source>
        <dbReference type="ARBA" id="ARBA00023004"/>
    </source>
</evidence>
<dbReference type="Proteomes" id="UP001305779">
    <property type="component" value="Unassembled WGS sequence"/>
</dbReference>
<protein>
    <recommendedName>
        <fullName evidence="7">Cytochrome P450</fullName>
    </recommendedName>
</protein>
<evidence type="ECO:0000313" key="6">
    <source>
        <dbReference type="Proteomes" id="UP001305779"/>
    </source>
</evidence>
<dbReference type="InterPro" id="IPR036396">
    <property type="entry name" value="Cyt_P450_sf"/>
</dbReference>
<comment type="similarity">
    <text evidence="2">Belongs to the cytochrome P450 family.</text>
</comment>
<dbReference type="EMBL" id="JAXOVC010000012">
    <property type="protein sequence ID" value="KAK4495075.1"/>
    <property type="molecule type" value="Genomic_DNA"/>
</dbReference>
<keyword evidence="6" id="KW-1185">Reference proteome</keyword>
<gene>
    <name evidence="5" type="ORF">PRZ48_013402</name>
</gene>
<reference evidence="5 6" key="1">
    <citation type="journal article" date="2023" name="G3 (Bethesda)">
        <title>A chromosome-level genome assembly of Zasmidium syzygii isolated from banana leaves.</title>
        <authorList>
            <person name="van Westerhoven A.C."/>
            <person name="Mehrabi R."/>
            <person name="Talebi R."/>
            <person name="Steentjes M.B.F."/>
            <person name="Corcolon B."/>
            <person name="Chong P.A."/>
            <person name="Kema G.H.J."/>
            <person name="Seidl M.F."/>
        </authorList>
    </citation>
    <scope>NUCLEOTIDE SEQUENCE [LARGE SCALE GENOMIC DNA]</scope>
    <source>
        <strain evidence="5 6">P124</strain>
    </source>
</reference>
<dbReference type="SUPFAM" id="SSF48264">
    <property type="entry name" value="Cytochrome P450"/>
    <property type="match status" value="1"/>
</dbReference>
<dbReference type="PRINTS" id="PR00465">
    <property type="entry name" value="EP450IV"/>
</dbReference>
<dbReference type="InterPro" id="IPR002403">
    <property type="entry name" value="Cyt_P450_E_grp-IV"/>
</dbReference>
<dbReference type="PANTHER" id="PTHR24305">
    <property type="entry name" value="CYTOCHROME P450"/>
    <property type="match status" value="1"/>
</dbReference>
<keyword evidence="4" id="KW-0408">Iron</keyword>
<accession>A0ABR0E0Y2</accession>
<comment type="cofactor">
    <cofactor evidence="1">
        <name>heme</name>
        <dbReference type="ChEBI" id="CHEBI:30413"/>
    </cofactor>
</comment>